<dbReference type="Pfam" id="PF13561">
    <property type="entry name" value="adh_short_C2"/>
    <property type="match status" value="1"/>
</dbReference>
<dbReference type="PRINTS" id="PR00081">
    <property type="entry name" value="GDHRDH"/>
</dbReference>
<dbReference type="InterPro" id="IPR020904">
    <property type="entry name" value="Sc_DH/Rdtase_CS"/>
</dbReference>
<name>A0A660LEJ1_9ACTN</name>
<feature type="domain" description="Ketoreductase" evidence="3">
    <location>
        <begin position="8"/>
        <end position="193"/>
    </location>
</feature>
<comment type="similarity">
    <text evidence="1">Belongs to the short-chain dehydrogenases/reductases (SDR) family.</text>
</comment>
<evidence type="ECO:0000313" key="5">
    <source>
        <dbReference type="Proteomes" id="UP000278962"/>
    </source>
</evidence>
<dbReference type="PANTHER" id="PTHR42879">
    <property type="entry name" value="3-OXOACYL-(ACYL-CARRIER-PROTEIN) REDUCTASE"/>
    <property type="match status" value="1"/>
</dbReference>
<dbReference type="SUPFAM" id="SSF51735">
    <property type="entry name" value="NAD(P)-binding Rossmann-fold domains"/>
    <property type="match status" value="1"/>
</dbReference>
<dbReference type="AlphaFoldDB" id="A0A660LEJ1"/>
<dbReference type="Proteomes" id="UP000278962">
    <property type="component" value="Unassembled WGS sequence"/>
</dbReference>
<dbReference type="PROSITE" id="PS00061">
    <property type="entry name" value="ADH_SHORT"/>
    <property type="match status" value="1"/>
</dbReference>
<protein>
    <submittedName>
        <fullName evidence="4">3-oxoacyl-[acyl-carrier-protein] reductase</fullName>
    </submittedName>
</protein>
<evidence type="ECO:0000256" key="1">
    <source>
        <dbReference type="ARBA" id="ARBA00006484"/>
    </source>
</evidence>
<evidence type="ECO:0000256" key="2">
    <source>
        <dbReference type="ARBA" id="ARBA00023002"/>
    </source>
</evidence>
<evidence type="ECO:0000313" key="4">
    <source>
        <dbReference type="EMBL" id="RKQ93492.1"/>
    </source>
</evidence>
<reference evidence="4 5" key="1">
    <citation type="submission" date="2018-10" db="EMBL/GenBank/DDBJ databases">
        <title>Genomic Encyclopedia of Archaeal and Bacterial Type Strains, Phase II (KMG-II): from individual species to whole genera.</title>
        <authorList>
            <person name="Goeker M."/>
        </authorList>
    </citation>
    <scope>NUCLEOTIDE SEQUENCE [LARGE SCALE GENOMIC DNA]</scope>
    <source>
        <strain evidence="4 5">DSM 14954</strain>
    </source>
</reference>
<dbReference type="InterPro" id="IPR002347">
    <property type="entry name" value="SDR_fam"/>
</dbReference>
<gene>
    <name evidence="4" type="ORF">C8N24_3360</name>
</gene>
<dbReference type="NCBIfam" id="NF009466">
    <property type="entry name" value="PRK12826.1-2"/>
    <property type="match status" value="1"/>
</dbReference>
<dbReference type="OrthoDB" id="9804774at2"/>
<keyword evidence="2" id="KW-0560">Oxidoreductase</keyword>
<dbReference type="RefSeq" id="WP_121251666.1">
    <property type="nucleotide sequence ID" value="NZ_RBIL01000001.1"/>
</dbReference>
<dbReference type="InterPro" id="IPR036291">
    <property type="entry name" value="NAD(P)-bd_dom_sf"/>
</dbReference>
<dbReference type="InterPro" id="IPR057326">
    <property type="entry name" value="KR_dom"/>
</dbReference>
<proteinExistence type="inferred from homology"/>
<dbReference type="SMART" id="SM00822">
    <property type="entry name" value="PKS_KR"/>
    <property type="match status" value="1"/>
</dbReference>
<dbReference type="Gene3D" id="3.40.50.720">
    <property type="entry name" value="NAD(P)-binding Rossmann-like Domain"/>
    <property type="match status" value="1"/>
</dbReference>
<dbReference type="FunFam" id="3.40.50.720:FF:000173">
    <property type="entry name" value="3-oxoacyl-[acyl-carrier protein] reductase"/>
    <property type="match status" value="1"/>
</dbReference>
<dbReference type="InterPro" id="IPR050259">
    <property type="entry name" value="SDR"/>
</dbReference>
<sequence>MSTRPDNAVALVTGASKGIGAAIAQSLAADGWAVAVNYRSGEAAANEVVAKIEAAGGKAKAIGADVTTADTKALLEQVTGELGGPVLALVNNAGVARDNIALQLTDEDWDVVIGTNLSPAFKLTRDVLRSMIKARYGRVVNIASVVGPRANAGQSNYAAAKAGLIGMTKTIAAEVARRGVTVNAVAPGFIATDMTADLATDEIVKAIPARRQGTPEEVAAAVRFLASDDAGYVTGTTLYVDGGMSA</sequence>
<accession>A0A660LEJ1</accession>
<dbReference type="PRINTS" id="PR00080">
    <property type="entry name" value="SDRFAMILY"/>
</dbReference>
<keyword evidence="5" id="KW-1185">Reference proteome</keyword>
<evidence type="ECO:0000259" key="3">
    <source>
        <dbReference type="SMART" id="SM00822"/>
    </source>
</evidence>
<dbReference type="PANTHER" id="PTHR42879:SF2">
    <property type="entry name" value="3-OXOACYL-[ACYL-CARRIER-PROTEIN] REDUCTASE FABG"/>
    <property type="match status" value="1"/>
</dbReference>
<dbReference type="GO" id="GO:0016491">
    <property type="term" value="F:oxidoreductase activity"/>
    <property type="evidence" value="ECO:0007669"/>
    <property type="project" value="UniProtKB-KW"/>
</dbReference>
<organism evidence="4 5">
    <name type="scientific">Solirubrobacter pauli</name>
    <dbReference type="NCBI Taxonomy" id="166793"/>
    <lineage>
        <taxon>Bacteria</taxon>
        <taxon>Bacillati</taxon>
        <taxon>Actinomycetota</taxon>
        <taxon>Thermoleophilia</taxon>
        <taxon>Solirubrobacterales</taxon>
        <taxon>Solirubrobacteraceae</taxon>
        <taxon>Solirubrobacter</taxon>
    </lineage>
</organism>
<dbReference type="GO" id="GO:0032787">
    <property type="term" value="P:monocarboxylic acid metabolic process"/>
    <property type="evidence" value="ECO:0007669"/>
    <property type="project" value="UniProtKB-ARBA"/>
</dbReference>
<comment type="caution">
    <text evidence="4">The sequence shown here is derived from an EMBL/GenBank/DDBJ whole genome shotgun (WGS) entry which is preliminary data.</text>
</comment>
<dbReference type="EMBL" id="RBIL01000001">
    <property type="protein sequence ID" value="RKQ93492.1"/>
    <property type="molecule type" value="Genomic_DNA"/>
</dbReference>